<evidence type="ECO:0000256" key="5">
    <source>
        <dbReference type="RuleBase" id="RU004020"/>
    </source>
</evidence>
<dbReference type="Proteomes" id="UP000499080">
    <property type="component" value="Unassembled WGS sequence"/>
</dbReference>
<evidence type="ECO:0000259" key="7">
    <source>
        <dbReference type="SMART" id="SM00415"/>
    </source>
</evidence>
<keyword evidence="9" id="KW-1185">Reference proteome</keyword>
<accession>A0A4Y2GDF3</accession>
<feature type="domain" description="HSF-type DNA-binding" evidence="7">
    <location>
        <begin position="3"/>
        <end position="102"/>
    </location>
</feature>
<dbReference type="AlphaFoldDB" id="A0A4Y2GDF3"/>
<name>A0A4Y2GDF3_ARAVE</name>
<dbReference type="GO" id="GO:0043565">
    <property type="term" value="F:sequence-specific DNA binding"/>
    <property type="evidence" value="ECO:0007669"/>
    <property type="project" value="InterPro"/>
</dbReference>
<keyword evidence="3" id="KW-0238">DNA-binding</keyword>
<dbReference type="GO" id="GO:0005634">
    <property type="term" value="C:nucleus"/>
    <property type="evidence" value="ECO:0007669"/>
    <property type="project" value="UniProtKB-SubCell"/>
</dbReference>
<keyword evidence="4" id="KW-0539">Nucleus</keyword>
<organism evidence="8 9">
    <name type="scientific">Araneus ventricosus</name>
    <name type="common">Orbweaver spider</name>
    <name type="synonym">Epeira ventricosa</name>
    <dbReference type="NCBI Taxonomy" id="182803"/>
    <lineage>
        <taxon>Eukaryota</taxon>
        <taxon>Metazoa</taxon>
        <taxon>Ecdysozoa</taxon>
        <taxon>Arthropoda</taxon>
        <taxon>Chelicerata</taxon>
        <taxon>Arachnida</taxon>
        <taxon>Araneae</taxon>
        <taxon>Araneomorphae</taxon>
        <taxon>Entelegynae</taxon>
        <taxon>Araneoidea</taxon>
        <taxon>Araneidae</taxon>
        <taxon>Araneus</taxon>
    </lineage>
</organism>
<evidence type="ECO:0000313" key="8">
    <source>
        <dbReference type="EMBL" id="GBM51227.1"/>
    </source>
</evidence>
<dbReference type="GO" id="GO:0003700">
    <property type="term" value="F:DNA-binding transcription factor activity"/>
    <property type="evidence" value="ECO:0007669"/>
    <property type="project" value="InterPro"/>
</dbReference>
<evidence type="ECO:0000256" key="6">
    <source>
        <dbReference type="SAM" id="MobiDB-lite"/>
    </source>
</evidence>
<evidence type="ECO:0000256" key="4">
    <source>
        <dbReference type="ARBA" id="ARBA00023242"/>
    </source>
</evidence>
<dbReference type="SMART" id="SM00415">
    <property type="entry name" value="HSF"/>
    <property type="match status" value="1"/>
</dbReference>
<dbReference type="InterPro" id="IPR036388">
    <property type="entry name" value="WH-like_DNA-bd_sf"/>
</dbReference>
<dbReference type="SUPFAM" id="SSF46785">
    <property type="entry name" value="Winged helix' DNA-binding domain"/>
    <property type="match status" value="1"/>
</dbReference>
<dbReference type="EMBL" id="BGPR01001329">
    <property type="protein sequence ID" value="GBM51227.1"/>
    <property type="molecule type" value="Genomic_DNA"/>
</dbReference>
<comment type="similarity">
    <text evidence="2 5">Belongs to the HSF family.</text>
</comment>
<dbReference type="PANTHER" id="PTHR10015:SF465">
    <property type="entry name" value="HSF-TYPE DNA-BINDING DOMAIN-CONTAINING PROTEIN"/>
    <property type="match status" value="1"/>
</dbReference>
<comment type="subcellular location">
    <subcellularLocation>
        <location evidence="1">Nucleus</location>
    </subcellularLocation>
</comment>
<feature type="region of interest" description="Disordered" evidence="6">
    <location>
        <begin position="106"/>
        <end position="125"/>
    </location>
</feature>
<gene>
    <name evidence="8" type="ORF">AVEN_73841_1</name>
</gene>
<proteinExistence type="inferred from homology"/>
<protein>
    <recommendedName>
        <fullName evidence="7">HSF-type DNA-binding domain-containing protein</fullName>
    </recommendedName>
</protein>
<dbReference type="InterPro" id="IPR000232">
    <property type="entry name" value="HSF_DNA-bd"/>
</dbReference>
<evidence type="ECO:0000256" key="2">
    <source>
        <dbReference type="ARBA" id="ARBA00006403"/>
    </source>
</evidence>
<evidence type="ECO:0000256" key="1">
    <source>
        <dbReference type="ARBA" id="ARBA00004123"/>
    </source>
</evidence>
<dbReference type="OrthoDB" id="6418155at2759"/>
<sequence>MSFNQRFQYKLWNLVNSNKSSSIQWNKTGDAILFNFVQFKKEILDCDADFCKSNKLTSFIRQLNLYGFKKTSDIKRKKESHEFRNSFFLRGREDLLQYVKRNSISPRTKKRGRSARRKTAKMKKMYHIQDHPKEIRKQRRGRPKKMDQVKKINTKENNHNHEKKNVHCGITERSHSFSSPRKEDSVGILKEAKFFSGRDIQRWKNMFNFKNSNIMPSKSKNEELQQIKNSVDGGSESKYCITLQSPQIENSDPFKNISKRKEDKVSVFSDITNVASRITSIPKSVTQNKIPNISELWHKEKRSQSLLINNSLKQVHSSNIHPKIHKWEMQALVDENQHVLLKICEPFPKDCKSEMSNNPSQKICYLQWKPQDRKIKIEDNFLDEKKMQHTTKKCFCSSSMKTEESELYKSKYLYETDCEITDEYLELREAYFRHYSERRPKNCDCSKPCII</sequence>
<evidence type="ECO:0000313" key="9">
    <source>
        <dbReference type="Proteomes" id="UP000499080"/>
    </source>
</evidence>
<comment type="caution">
    <text evidence="8">The sequence shown here is derived from an EMBL/GenBank/DDBJ whole genome shotgun (WGS) entry which is preliminary data.</text>
</comment>
<reference evidence="8 9" key="1">
    <citation type="journal article" date="2019" name="Sci. Rep.">
        <title>Orb-weaving spider Araneus ventricosus genome elucidates the spidroin gene catalogue.</title>
        <authorList>
            <person name="Kono N."/>
            <person name="Nakamura H."/>
            <person name="Ohtoshi R."/>
            <person name="Moran D.A.P."/>
            <person name="Shinohara A."/>
            <person name="Yoshida Y."/>
            <person name="Fujiwara M."/>
            <person name="Mori M."/>
            <person name="Tomita M."/>
            <person name="Arakawa K."/>
        </authorList>
    </citation>
    <scope>NUCLEOTIDE SEQUENCE [LARGE SCALE GENOMIC DNA]</scope>
</reference>
<dbReference type="Pfam" id="PF00447">
    <property type="entry name" value="HSF_DNA-bind"/>
    <property type="match status" value="1"/>
</dbReference>
<dbReference type="Gene3D" id="1.10.10.10">
    <property type="entry name" value="Winged helix-like DNA-binding domain superfamily/Winged helix DNA-binding domain"/>
    <property type="match status" value="1"/>
</dbReference>
<feature type="compositionally biased region" description="Basic residues" evidence="6">
    <location>
        <begin position="107"/>
        <end position="125"/>
    </location>
</feature>
<evidence type="ECO:0000256" key="3">
    <source>
        <dbReference type="ARBA" id="ARBA00023125"/>
    </source>
</evidence>
<dbReference type="InterPro" id="IPR036390">
    <property type="entry name" value="WH_DNA-bd_sf"/>
</dbReference>
<dbReference type="PANTHER" id="PTHR10015">
    <property type="entry name" value="HEAT SHOCK TRANSCRIPTION FACTOR"/>
    <property type="match status" value="1"/>
</dbReference>